<comment type="caution">
    <text evidence="2">The sequence shown here is derived from an EMBL/GenBank/DDBJ whole genome shotgun (WGS) entry which is preliminary data.</text>
</comment>
<dbReference type="PATRIC" id="fig|1360.105.peg.1483"/>
<dbReference type="Proteomes" id="UP000053058">
    <property type="component" value="Unassembled WGS sequence"/>
</dbReference>
<keyword evidence="2" id="KW-0540">Nuclease</keyword>
<reference evidence="3" key="1">
    <citation type="submission" date="2015-10" db="EMBL/GenBank/DDBJ databases">
        <title>Draft Genome Sequences of 11 Lactococcus lactis subspecies cremoris strains.</title>
        <authorList>
            <person name="Wels M."/>
            <person name="Backus L."/>
            <person name="Boekhorst J."/>
            <person name="Dijkstra A."/>
            <person name="Beerthuizen M."/>
            <person name="Kelly W."/>
            <person name="Siezen R."/>
            <person name="Bachmann H."/>
            <person name="Van Hijum S."/>
        </authorList>
    </citation>
    <scope>NUCLEOTIDE SEQUENCE [LARGE SCALE GENOMIC DNA]</scope>
    <source>
        <strain evidence="3">KF282</strain>
    </source>
</reference>
<evidence type="ECO:0000256" key="1">
    <source>
        <dbReference type="SAM" id="Coils"/>
    </source>
</evidence>
<evidence type="ECO:0000313" key="3">
    <source>
        <dbReference type="Proteomes" id="UP000053058"/>
    </source>
</evidence>
<sequence>MMKKQGRQLNILNGLFLKNTKEQEEKVLSAEIQKSQVDLKDKKETLPERQREVEVMLGRNSYSSGLRTYKQLLEKYLKRSEKYSVDLGEYKKAYLKLNSNLKDFNLLSQKIADKKQVYNSEMIKYEEVKKKYEQSLKEYQEITKEYENVINDRKAAQKKFEENSLSLKNINDEVQNLIDKKSVKNDAFIEIKEKLAVEQEEFKAAESQLNGIVSVYELLKKNYQEKKATFEESRKKYHHANTIKNDWEMLIKDFEKTKSNKEKFEQNLQAIDDKVKATEEEANISNEIYNFVEPSLVAMTEKYKEHKKVYEAAAIAYNISKKGYDAEYAKFSELKENLQEINSLKNPSQTVIGYITRDMEAAKNRVDNLAKDFYPLEEKFNLQKNVFEQVSTSYVLVKNLVDEKKGKSKVSNETLTETMDAQKKITMVLEVLKSKYGLLNHQRGQSEEAFKVISQQYEELEKEFQKEQSSFSKIKEDYTAFETRYNSTKESYDTAKEKLAQSEENLEIIKKAYSDIAGLLRGATVNKESILEEYKNSEKEFNRLTDTKEGFEFEVQNNFTALDETYQKGEQLYLNLIEQAKTWHDDYPQYSHSYKIILPEYTKMNSQLEKLSQQYEVVFNDYQNLNKSSEIVQTQYQQEMQRYNADQELYNQVSQEFNHCLDLKNVVLKKDNEFETALNNLNQFIFKNNTLTFPIGEATGSNFIDEFNIPEIEVSESSAKLTNKFELSQWTETYQNLYALVDSISKELKQALTEYQNQLSIFIKVGGKRVIDLGNSDIAYRGTNIESYLERLAINFKEWQSEYVKREQVFSLLVKKYRQYLEESVKLNENIARMSESKNGLQEIINAINSLPNYMDIYSTSYRNVELLASTLGAEVSDLTHLRNIDELKEIINKVYFEHVSALIDENLENTINHFSEIRSSYDQSIINLRKQLDEMEKITRIPTRKVMIESSLPNDLDLKSYFTGALNENVKQLFSTITSSSSFINSVKKVNQFKRVQNLLSVNEGGNAIILPEVPIAFDKKELEFSLVIATIKNIDAPVKVEKLESAYVKPEKPENLADKPSYVEDIVEVEKIEKQHQKIDTEPLKALA</sequence>
<dbReference type="EMBL" id="LKLN01000081">
    <property type="protein sequence ID" value="KSU02457.1"/>
    <property type="molecule type" value="Genomic_DNA"/>
</dbReference>
<feature type="coiled-coil region" evidence="1">
    <location>
        <begin position="122"/>
        <end position="159"/>
    </location>
</feature>
<name>A0A0V8CMU6_LACLL</name>
<protein>
    <submittedName>
        <fullName evidence="2">Exonuclease sbcC</fullName>
    </submittedName>
</protein>
<dbReference type="AlphaFoldDB" id="A0A0V8CMU6"/>
<feature type="coiled-coil region" evidence="1">
    <location>
        <begin position="188"/>
        <end position="281"/>
    </location>
</feature>
<evidence type="ECO:0000313" key="2">
    <source>
        <dbReference type="EMBL" id="KSU02457.1"/>
    </source>
</evidence>
<dbReference type="GO" id="GO:0004527">
    <property type="term" value="F:exonuclease activity"/>
    <property type="evidence" value="ECO:0007669"/>
    <property type="project" value="UniProtKB-KW"/>
</dbReference>
<organism evidence="2 3">
    <name type="scientific">Lactococcus lactis subsp. lactis</name>
    <name type="common">Streptococcus lactis</name>
    <dbReference type="NCBI Taxonomy" id="1360"/>
    <lineage>
        <taxon>Bacteria</taxon>
        <taxon>Bacillati</taxon>
        <taxon>Bacillota</taxon>
        <taxon>Bacilli</taxon>
        <taxon>Lactobacillales</taxon>
        <taxon>Streptococcaceae</taxon>
        <taxon>Lactococcus</taxon>
    </lineage>
</organism>
<keyword evidence="2" id="KW-0378">Hydrolase</keyword>
<feature type="coiled-coil region" evidence="1">
    <location>
        <begin position="443"/>
        <end position="547"/>
    </location>
</feature>
<keyword evidence="1" id="KW-0175">Coiled coil</keyword>
<proteinExistence type="predicted"/>
<gene>
    <name evidence="2" type="ORF">KF282_2368</name>
</gene>
<keyword evidence="2" id="KW-0269">Exonuclease</keyword>
<accession>A0A0V8CMU6</accession>